<evidence type="ECO:0000259" key="1">
    <source>
        <dbReference type="PROSITE" id="PS50126"/>
    </source>
</evidence>
<dbReference type="STRING" id="1802164.A3H51_02070"/>
<dbReference type="PANTHER" id="PTHR47559">
    <property type="entry name" value="OS03G0844900 PROTEIN"/>
    <property type="match status" value="1"/>
</dbReference>
<name>A0A1G2HHA7_9BACT</name>
<feature type="domain" description="S1 motif" evidence="1">
    <location>
        <begin position="18"/>
        <end position="85"/>
    </location>
</feature>
<dbReference type="SMART" id="SM00316">
    <property type="entry name" value="S1"/>
    <property type="match status" value="4"/>
</dbReference>
<dbReference type="InterPro" id="IPR052757">
    <property type="entry name" value="Ribosomal_protein_S1"/>
</dbReference>
<dbReference type="PRINTS" id="PR00681">
    <property type="entry name" value="RIBOSOMALS1"/>
</dbReference>
<proteinExistence type="predicted"/>
<evidence type="ECO:0000313" key="2">
    <source>
        <dbReference type="EMBL" id="OGZ61885.1"/>
    </source>
</evidence>
<sequence length="351" mass="39168">MKTAVQAEKSLFQLPKIGDVVEGVVIDKEGGVLYIDLGHIGIGVIFGVEYLKAQDEIKKLKKQDKVIAKIIEVENEDGYRELSMKEAKEEKNWKVMEEAQKSQNSLEVEITDANKGGLMARIGDLEGFLPVSQLAPANYPRVEGGDKNKILNELRKFIGKKMRVQILDANSKDEKLIFSEKAAENESIQSALKKYKVGDDVDGEITGVVDFGAFIKFDPLLEGLIHISELDWSLIENPNEVVKVGDKLKARIVDIADDGKVSLSLKMLKENPWKGVEEQFKVGGVFEAEVAKISPYGALVKIEEGIQGLVHISEFKDQEEMKSKLKEGKKYKFEIVNVDTGEYKIALKLVE</sequence>
<dbReference type="GO" id="GO:0003676">
    <property type="term" value="F:nucleic acid binding"/>
    <property type="evidence" value="ECO:0007669"/>
    <property type="project" value="InterPro"/>
</dbReference>
<reference evidence="2 3" key="1">
    <citation type="journal article" date="2016" name="Nat. Commun.">
        <title>Thousands of microbial genomes shed light on interconnected biogeochemical processes in an aquifer system.</title>
        <authorList>
            <person name="Anantharaman K."/>
            <person name="Brown C.T."/>
            <person name="Hug L.A."/>
            <person name="Sharon I."/>
            <person name="Castelle C.J."/>
            <person name="Probst A.J."/>
            <person name="Thomas B.C."/>
            <person name="Singh A."/>
            <person name="Wilkins M.J."/>
            <person name="Karaoz U."/>
            <person name="Brodie E.L."/>
            <person name="Williams K.H."/>
            <person name="Hubbard S.S."/>
            <person name="Banfield J.F."/>
        </authorList>
    </citation>
    <scope>NUCLEOTIDE SEQUENCE [LARGE SCALE GENOMIC DNA]</scope>
</reference>
<gene>
    <name evidence="2" type="ORF">A3H51_02070</name>
</gene>
<evidence type="ECO:0000313" key="3">
    <source>
        <dbReference type="Proteomes" id="UP000178509"/>
    </source>
</evidence>
<dbReference type="InterPro" id="IPR035104">
    <property type="entry name" value="Ribosomal_protein_S1-like"/>
</dbReference>
<dbReference type="SUPFAM" id="SSF50249">
    <property type="entry name" value="Nucleic acid-binding proteins"/>
    <property type="match status" value="4"/>
</dbReference>
<dbReference type="PROSITE" id="PS50126">
    <property type="entry name" value="S1"/>
    <property type="match status" value="4"/>
</dbReference>
<dbReference type="InterPro" id="IPR003029">
    <property type="entry name" value="S1_domain"/>
</dbReference>
<comment type="caution">
    <text evidence="2">The sequence shown here is derived from an EMBL/GenBank/DDBJ whole genome shotgun (WGS) entry which is preliminary data.</text>
</comment>
<dbReference type="PANTHER" id="PTHR47559:SF1">
    <property type="entry name" value="OS03G0844900 PROTEIN"/>
    <property type="match status" value="1"/>
</dbReference>
<feature type="domain" description="S1 motif" evidence="1">
    <location>
        <begin position="198"/>
        <end position="266"/>
    </location>
</feature>
<dbReference type="Pfam" id="PF00575">
    <property type="entry name" value="S1"/>
    <property type="match status" value="3"/>
</dbReference>
<feature type="domain" description="S1 motif" evidence="1">
    <location>
        <begin position="283"/>
        <end position="350"/>
    </location>
</feature>
<dbReference type="Proteomes" id="UP000178509">
    <property type="component" value="Unassembled WGS sequence"/>
</dbReference>
<dbReference type="EMBL" id="MHOJ01000033">
    <property type="protein sequence ID" value="OGZ61885.1"/>
    <property type="molecule type" value="Genomic_DNA"/>
</dbReference>
<organism evidence="2 3">
    <name type="scientific">Candidatus Spechtbacteria bacterium RIFCSPLOWO2_02_FULL_38_8</name>
    <dbReference type="NCBI Taxonomy" id="1802164"/>
    <lineage>
        <taxon>Bacteria</taxon>
        <taxon>Candidatus Spechtiibacteriota</taxon>
    </lineage>
</organism>
<accession>A0A1G2HHA7</accession>
<protein>
    <recommendedName>
        <fullName evidence="1">S1 motif domain-containing protein</fullName>
    </recommendedName>
</protein>
<dbReference type="AlphaFoldDB" id="A0A1G2HHA7"/>
<feature type="domain" description="S1 motif" evidence="1">
    <location>
        <begin position="103"/>
        <end position="181"/>
    </location>
</feature>
<dbReference type="Gene3D" id="2.40.50.140">
    <property type="entry name" value="Nucleic acid-binding proteins"/>
    <property type="match status" value="4"/>
</dbReference>
<dbReference type="InterPro" id="IPR012340">
    <property type="entry name" value="NA-bd_OB-fold"/>
</dbReference>